<feature type="non-terminal residue" evidence="2">
    <location>
        <position position="229"/>
    </location>
</feature>
<organism evidence="2">
    <name type="scientific">marine metagenome</name>
    <dbReference type="NCBI Taxonomy" id="408172"/>
    <lineage>
        <taxon>unclassified sequences</taxon>
        <taxon>metagenomes</taxon>
        <taxon>ecological metagenomes</taxon>
    </lineage>
</organism>
<evidence type="ECO:0000313" key="2">
    <source>
        <dbReference type="EMBL" id="SVE59271.1"/>
    </source>
</evidence>
<accession>A0A383ER82</accession>
<proteinExistence type="predicted"/>
<dbReference type="Gene3D" id="3.40.720.10">
    <property type="entry name" value="Alkaline Phosphatase, subunit A"/>
    <property type="match status" value="1"/>
</dbReference>
<sequence length="229" mass="25020">GPYGSKEVATPNIDGLAADGIVFENAFAQSSWTRPSIATTLTSLYAGSHKVMYKTDLLPDEVTTVAEVFSDAGYRSSGFVTNINVAPSFNFEQGFGRYSYLAPDFFFGATDSGAKLVLYNGLRLVRERFLSNTKKVNNYYQDADVVNAAALPWLEEQAGEPFFSLIHYMDAHDPYMEIPYNGYGVARVNTPHPAASEAVELRRLYISNVEYLDGFLGGLVAALKGAGGY</sequence>
<feature type="domain" description="Sulfatase N-terminal" evidence="1">
    <location>
        <begin position="3"/>
        <end position="225"/>
    </location>
</feature>
<dbReference type="AlphaFoldDB" id="A0A383ER82"/>
<dbReference type="PANTHER" id="PTHR43751">
    <property type="entry name" value="SULFATASE"/>
    <property type="match status" value="1"/>
</dbReference>
<dbReference type="InterPro" id="IPR052701">
    <property type="entry name" value="GAG_Ulvan_Degrading_Sulfatases"/>
</dbReference>
<dbReference type="PANTHER" id="PTHR43751:SF3">
    <property type="entry name" value="SULFATASE N-TERMINAL DOMAIN-CONTAINING PROTEIN"/>
    <property type="match status" value="1"/>
</dbReference>
<dbReference type="Pfam" id="PF00884">
    <property type="entry name" value="Sulfatase"/>
    <property type="match status" value="1"/>
</dbReference>
<dbReference type="InterPro" id="IPR017850">
    <property type="entry name" value="Alkaline_phosphatase_core_sf"/>
</dbReference>
<feature type="non-terminal residue" evidence="2">
    <location>
        <position position="1"/>
    </location>
</feature>
<dbReference type="SUPFAM" id="SSF53649">
    <property type="entry name" value="Alkaline phosphatase-like"/>
    <property type="match status" value="1"/>
</dbReference>
<dbReference type="InterPro" id="IPR000917">
    <property type="entry name" value="Sulfatase_N"/>
</dbReference>
<gene>
    <name evidence="2" type="ORF">METZ01_LOCUS512125</name>
</gene>
<reference evidence="2" key="1">
    <citation type="submission" date="2018-05" db="EMBL/GenBank/DDBJ databases">
        <authorList>
            <person name="Lanie J.A."/>
            <person name="Ng W.-L."/>
            <person name="Kazmierczak K.M."/>
            <person name="Andrzejewski T.M."/>
            <person name="Davidsen T.M."/>
            <person name="Wayne K.J."/>
            <person name="Tettelin H."/>
            <person name="Glass J.I."/>
            <person name="Rusch D."/>
            <person name="Podicherti R."/>
            <person name="Tsui H.-C.T."/>
            <person name="Winkler M.E."/>
        </authorList>
    </citation>
    <scope>NUCLEOTIDE SEQUENCE</scope>
</reference>
<name>A0A383ER82_9ZZZZ</name>
<evidence type="ECO:0000259" key="1">
    <source>
        <dbReference type="Pfam" id="PF00884"/>
    </source>
</evidence>
<dbReference type="EMBL" id="UINC01228098">
    <property type="protein sequence ID" value="SVE59271.1"/>
    <property type="molecule type" value="Genomic_DNA"/>
</dbReference>
<protein>
    <recommendedName>
        <fullName evidence="1">Sulfatase N-terminal domain-containing protein</fullName>
    </recommendedName>
</protein>